<gene>
    <name evidence="4" type="ORF">CLUMA_CG011443</name>
</gene>
<dbReference type="CDD" id="cd00190">
    <property type="entry name" value="Tryp_SPc"/>
    <property type="match status" value="1"/>
</dbReference>
<dbReference type="Pfam" id="PF10300">
    <property type="entry name" value="Iml2-TPR_39"/>
    <property type="match status" value="1"/>
</dbReference>
<dbReference type="GO" id="GO:0004252">
    <property type="term" value="F:serine-type endopeptidase activity"/>
    <property type="evidence" value="ECO:0007669"/>
    <property type="project" value="InterPro"/>
</dbReference>
<feature type="transmembrane region" description="Helical" evidence="2">
    <location>
        <begin position="323"/>
        <end position="343"/>
    </location>
</feature>
<keyword evidence="5" id="KW-1185">Reference proteome</keyword>
<dbReference type="PROSITE" id="PS50240">
    <property type="entry name" value="TRYPSIN_DOM"/>
    <property type="match status" value="1"/>
</dbReference>
<dbReference type="SMART" id="SM00020">
    <property type="entry name" value="Tryp_SPc"/>
    <property type="match status" value="1"/>
</dbReference>
<evidence type="ECO:0000313" key="5">
    <source>
        <dbReference type="Proteomes" id="UP000183832"/>
    </source>
</evidence>
<accession>A0A1J1IE78</accession>
<dbReference type="OrthoDB" id="2154985at2759"/>
<keyword evidence="2" id="KW-1133">Transmembrane helix</keyword>
<evidence type="ECO:0000313" key="4">
    <source>
        <dbReference type="EMBL" id="CRK98074.1"/>
    </source>
</evidence>
<feature type="domain" description="Peptidase S1" evidence="3">
    <location>
        <begin position="649"/>
        <end position="879"/>
    </location>
</feature>
<keyword evidence="2" id="KW-0472">Membrane</keyword>
<keyword evidence="2" id="KW-0812">Transmembrane</keyword>
<dbReference type="PANTHER" id="PTHR31859">
    <property type="entry name" value="TETRATRICOPEPTIDE REPEAT PROTEIN 39 FAMILY MEMBER"/>
    <property type="match status" value="1"/>
</dbReference>
<dbReference type="Gene3D" id="2.40.10.10">
    <property type="entry name" value="Trypsin-like serine proteases"/>
    <property type="match status" value="1"/>
</dbReference>
<evidence type="ECO:0000256" key="2">
    <source>
        <dbReference type="SAM" id="Phobius"/>
    </source>
</evidence>
<dbReference type="InterPro" id="IPR043504">
    <property type="entry name" value="Peptidase_S1_PA_chymotrypsin"/>
</dbReference>
<sequence>MESCEELNVESLSDCDYVKQGFCMWINNEPVNAIDFLEKRKEVLCVEYGAVLLHFFNALISFDRNKISEVTLLLRNIEKKCSQEQGWLQSIRTKLFGEQRDYSSRKSILDDLEKEIILADTLLCSSILIGISCDMPSYIKAAFILRRAWKIYNQIFKEIHELCSELCNDESPMEMGSIDFSIFHNNNAQELSSPTTSECSNWTVPSLINHNVPQSSSNISKSHSTFFSSDKKTRIKKHLTTNKMTSFKLTSECSDCDNIGLVEFKNELLRLRGAIYFGYGLLQIAFSFVPPQLKVINFFGYQGDREMGLNCLKEAKNSRDTRSLMAIIGLLYYYLIVVPFFSLENSDLSEEIHEATQILNENERFDQSALFLFFSGRRQRLKKKMKFAIMHYDASLRVPNLPRELKMLVMHELGFCLLIELKFHDAMHYFNELRVSKFSKSYYMYLTSICRGAIKDHDEELKICKDILLKVINSSSQKEGIIEKFLLNRCNFAFPDDERDEVYWKLLCYEIMYLWNLLGSCSSSTIETIIKDCQQSIEENSEPFIGLPHFLIGACLAATGDYENSINSYKKCIEICNDNPSNVHLNYIPAYASYELAVVLMKFSGKNSTFSCQLKVSENMFKSLAIFITFVALCYGATIREQNTRQGRIVGGSTAFPGQFRHQVSIRDVPTRNHLCGGFIINSRWIGSSADCTIDREIQTTRVVVGSTSLSSGGTDYGISQIINHEAYIPSLLLNDVSVIQTSVPIIFTDQVAAIALAAQVIGGGVLSQTSGWGAVGSVGDDFEFTDDLKYVTLQTITNADCRARLIASDRPGDLIFDSTLCTFTQFGQGTCAGDNGGALVWNNLVIGVTTWNVECGRGYPDMYARMASFRNWFLQNTQ</sequence>
<dbReference type="PRINTS" id="PR00722">
    <property type="entry name" value="CHYMOTRYPSIN"/>
</dbReference>
<proteinExistence type="inferred from homology"/>
<evidence type="ECO:0000256" key="1">
    <source>
        <dbReference type="ARBA" id="ARBA00024195"/>
    </source>
</evidence>
<organism evidence="4 5">
    <name type="scientific">Clunio marinus</name>
    <dbReference type="NCBI Taxonomy" id="568069"/>
    <lineage>
        <taxon>Eukaryota</taxon>
        <taxon>Metazoa</taxon>
        <taxon>Ecdysozoa</taxon>
        <taxon>Arthropoda</taxon>
        <taxon>Hexapoda</taxon>
        <taxon>Insecta</taxon>
        <taxon>Pterygota</taxon>
        <taxon>Neoptera</taxon>
        <taxon>Endopterygota</taxon>
        <taxon>Diptera</taxon>
        <taxon>Nematocera</taxon>
        <taxon>Chironomoidea</taxon>
        <taxon>Chironomidae</taxon>
        <taxon>Clunio</taxon>
    </lineage>
</organism>
<dbReference type="SUPFAM" id="SSF48452">
    <property type="entry name" value="TPR-like"/>
    <property type="match status" value="1"/>
</dbReference>
<dbReference type="STRING" id="568069.A0A1J1IE78"/>
<dbReference type="EMBL" id="CVRI01000047">
    <property type="protein sequence ID" value="CRK98074.1"/>
    <property type="molecule type" value="Genomic_DNA"/>
</dbReference>
<comment type="similarity">
    <text evidence="1">Belongs to the peptidase S1 family. CLIP subfamily.</text>
</comment>
<dbReference type="PANTHER" id="PTHR31859:SF1">
    <property type="entry name" value="TETRATRICOPEPTIDE REPEAT PROTEIN 39C"/>
    <property type="match status" value="1"/>
</dbReference>
<dbReference type="SUPFAM" id="SSF50494">
    <property type="entry name" value="Trypsin-like serine proteases"/>
    <property type="match status" value="1"/>
</dbReference>
<evidence type="ECO:0000259" key="3">
    <source>
        <dbReference type="PROSITE" id="PS50240"/>
    </source>
</evidence>
<dbReference type="Gene3D" id="1.25.40.10">
    <property type="entry name" value="Tetratricopeptide repeat domain"/>
    <property type="match status" value="1"/>
</dbReference>
<dbReference type="GO" id="GO:0060271">
    <property type="term" value="P:cilium assembly"/>
    <property type="evidence" value="ECO:0007669"/>
    <property type="project" value="TreeGrafter"/>
</dbReference>
<name>A0A1J1IE78_9DIPT</name>
<dbReference type="InterPro" id="IPR009003">
    <property type="entry name" value="Peptidase_S1_PA"/>
</dbReference>
<dbReference type="InterPro" id="IPR001254">
    <property type="entry name" value="Trypsin_dom"/>
</dbReference>
<dbReference type="InterPro" id="IPR001314">
    <property type="entry name" value="Peptidase_S1A"/>
</dbReference>
<dbReference type="InterPro" id="IPR011990">
    <property type="entry name" value="TPR-like_helical_dom_sf"/>
</dbReference>
<dbReference type="AlphaFoldDB" id="A0A1J1IE78"/>
<dbReference type="Pfam" id="PF00089">
    <property type="entry name" value="Trypsin"/>
    <property type="match status" value="1"/>
</dbReference>
<protein>
    <submittedName>
        <fullName evidence="4">CLUMA_CG011443, isoform A</fullName>
    </submittedName>
</protein>
<dbReference type="InterPro" id="IPR019412">
    <property type="entry name" value="IML2/TPR_39"/>
</dbReference>
<reference evidence="4 5" key="1">
    <citation type="submission" date="2015-04" db="EMBL/GenBank/DDBJ databases">
        <authorList>
            <person name="Syromyatnikov M.Y."/>
            <person name="Popov V.N."/>
        </authorList>
    </citation>
    <scope>NUCLEOTIDE SEQUENCE [LARGE SCALE GENOMIC DNA]</scope>
</reference>
<dbReference type="GO" id="GO:0006508">
    <property type="term" value="P:proteolysis"/>
    <property type="evidence" value="ECO:0007669"/>
    <property type="project" value="InterPro"/>
</dbReference>
<dbReference type="Proteomes" id="UP000183832">
    <property type="component" value="Unassembled WGS sequence"/>
</dbReference>